<dbReference type="HOGENOM" id="CLU_020027_11_2_11"/>
<dbReference type="Gene3D" id="3.40.710.10">
    <property type="entry name" value="DD-peptidase/beta-lactamase superfamily"/>
    <property type="match status" value="1"/>
</dbReference>
<dbReference type="PANTHER" id="PTHR43283:SF3">
    <property type="entry name" value="BETA-LACTAMASE FAMILY PROTEIN (AFU_ORTHOLOGUE AFUA_5G07500)"/>
    <property type="match status" value="1"/>
</dbReference>
<protein>
    <submittedName>
        <fullName evidence="2">Beta-lactamase</fullName>
    </submittedName>
</protein>
<dbReference type="InterPro" id="IPR012338">
    <property type="entry name" value="Beta-lactam/transpept-like"/>
</dbReference>
<dbReference type="OrthoDB" id="4281716at2"/>
<proteinExistence type="predicted"/>
<evidence type="ECO:0000259" key="1">
    <source>
        <dbReference type="Pfam" id="PF00144"/>
    </source>
</evidence>
<accession>V6KST4</accession>
<dbReference type="RefSeq" id="WP_023545411.1">
    <property type="nucleotide sequence ID" value="NZ_CM002285.1"/>
</dbReference>
<sequence length="407" mass="44335">MAELRQEVGPDEAGLDGKALDRLDREVAEYVDRGRLPGFLVAVSRGGRIAHLTTYGRRDVAAGLPVETDTLWRIYSMTKPVTAVAVLLLAEEGGLSLDDPLHRYVPAFAEPVVYESGSGTDMRTRPAAGPILIRHLLTHTAGLTFGFYHRHPVDALYRASGLEYSVPPGADLAETVEVYARRPLQFEPGTQWNYSVASNVLGRVIEVVSGRPLDTFFAERILRPLGMTDTGFHIEPGQADRLAELYGETDDGGITPVPGLPVRGRPRFLSGSGGLVSSAYDFHRFMEMLRRGGELDGVRLLSADSVALMTRNQLPGDAVLRTFGAPVHQEPGNDGLGFGFNVSVVTDPSRTLAPSSLGTYGWTGAATTAFWVDPAQELTVQFMTQVRPKTLKIFPELRRLVHEALVD</sequence>
<dbReference type="InterPro" id="IPR050789">
    <property type="entry name" value="Diverse_Enzym_Activities"/>
</dbReference>
<dbReference type="STRING" id="1352936.M878_07100"/>
<dbReference type="Pfam" id="PF00144">
    <property type="entry name" value="Beta-lactamase"/>
    <property type="match status" value="1"/>
</dbReference>
<evidence type="ECO:0000313" key="3">
    <source>
        <dbReference type="Proteomes" id="UP000017984"/>
    </source>
</evidence>
<dbReference type="PANTHER" id="PTHR43283">
    <property type="entry name" value="BETA-LACTAMASE-RELATED"/>
    <property type="match status" value="1"/>
</dbReference>
<dbReference type="SUPFAM" id="SSF56601">
    <property type="entry name" value="beta-lactamase/transpeptidase-like"/>
    <property type="match status" value="1"/>
</dbReference>
<feature type="domain" description="Beta-lactamase-related" evidence="1">
    <location>
        <begin position="23"/>
        <end position="388"/>
    </location>
</feature>
<gene>
    <name evidence="2" type="ORF">M878_07100</name>
</gene>
<keyword evidence="3" id="KW-1185">Reference proteome</keyword>
<dbReference type="Proteomes" id="UP000017984">
    <property type="component" value="Chromosome"/>
</dbReference>
<dbReference type="InterPro" id="IPR001466">
    <property type="entry name" value="Beta-lactam-related"/>
</dbReference>
<comment type="caution">
    <text evidence="2">The sequence shown here is derived from an EMBL/GenBank/DDBJ whole genome shotgun (WGS) entry which is preliminary data.</text>
</comment>
<organism evidence="2 3">
    <name type="scientific">Streptomyces roseochromogenus subsp. oscitans DS 12.976</name>
    <dbReference type="NCBI Taxonomy" id="1352936"/>
    <lineage>
        <taxon>Bacteria</taxon>
        <taxon>Bacillati</taxon>
        <taxon>Actinomycetota</taxon>
        <taxon>Actinomycetes</taxon>
        <taxon>Kitasatosporales</taxon>
        <taxon>Streptomycetaceae</taxon>
        <taxon>Streptomyces</taxon>
    </lineage>
</organism>
<dbReference type="EMBL" id="AWQX01000059">
    <property type="protein sequence ID" value="EST35230.1"/>
    <property type="molecule type" value="Genomic_DNA"/>
</dbReference>
<dbReference type="AlphaFoldDB" id="V6KST4"/>
<dbReference type="PATRIC" id="fig|1352936.5.peg.1514"/>
<evidence type="ECO:0000313" key="2">
    <source>
        <dbReference type="EMBL" id="EST35230.1"/>
    </source>
</evidence>
<name>V6KST4_STRRC</name>
<reference evidence="2 3" key="1">
    <citation type="journal article" date="2014" name="Genome Announc.">
        <title>Draft Genome Sequence of Streptomyces roseochromogenes subsp. oscitans DS 12.976, Producer of the Aminocoumarin Antibiotic Clorobiocin.</title>
        <authorList>
            <person name="Ruckert C."/>
            <person name="Kalinowski J."/>
            <person name="Heide L."/>
            <person name="Apel A.K."/>
        </authorList>
    </citation>
    <scope>NUCLEOTIDE SEQUENCE [LARGE SCALE GENOMIC DNA]</scope>
    <source>
        <strain evidence="2 3">DS 12.976</strain>
    </source>
</reference>